<dbReference type="InterPro" id="IPR036390">
    <property type="entry name" value="WH_DNA-bd_sf"/>
</dbReference>
<dbReference type="GO" id="GO:0045892">
    <property type="term" value="P:negative regulation of DNA-templated transcription"/>
    <property type="evidence" value="ECO:0007669"/>
    <property type="project" value="TreeGrafter"/>
</dbReference>
<dbReference type="SMART" id="SM00346">
    <property type="entry name" value="HTH_ICLR"/>
    <property type="match status" value="1"/>
</dbReference>
<keyword evidence="7" id="KW-1185">Reference proteome</keyword>
<dbReference type="GO" id="GO:0003677">
    <property type="term" value="F:DNA binding"/>
    <property type="evidence" value="ECO:0007669"/>
    <property type="project" value="UniProtKB-KW"/>
</dbReference>
<dbReference type="InterPro" id="IPR050707">
    <property type="entry name" value="HTH_MetabolicPath_Reg"/>
</dbReference>
<evidence type="ECO:0000313" key="7">
    <source>
        <dbReference type="Proteomes" id="UP000294664"/>
    </source>
</evidence>
<evidence type="ECO:0000256" key="3">
    <source>
        <dbReference type="ARBA" id="ARBA00023163"/>
    </source>
</evidence>
<dbReference type="RefSeq" id="WP_132035915.1">
    <property type="nucleotide sequence ID" value="NZ_SMAI01000021.1"/>
</dbReference>
<dbReference type="PANTHER" id="PTHR30136">
    <property type="entry name" value="HELIX-TURN-HELIX TRANSCRIPTIONAL REGULATOR, ICLR FAMILY"/>
    <property type="match status" value="1"/>
</dbReference>
<dbReference type="PANTHER" id="PTHR30136:SF35">
    <property type="entry name" value="HTH-TYPE TRANSCRIPTIONAL REGULATOR RV1719"/>
    <property type="match status" value="1"/>
</dbReference>
<dbReference type="EMBL" id="SMAI01000021">
    <property type="protein sequence ID" value="TCT00592.1"/>
    <property type="molecule type" value="Genomic_DNA"/>
</dbReference>
<dbReference type="SUPFAM" id="SSF55781">
    <property type="entry name" value="GAF domain-like"/>
    <property type="match status" value="1"/>
</dbReference>
<reference evidence="6 7" key="1">
    <citation type="submission" date="2019-03" db="EMBL/GenBank/DDBJ databases">
        <title>Genomic Encyclopedia of Type Strains, Phase IV (KMG-IV): sequencing the most valuable type-strain genomes for metagenomic binning, comparative biology and taxonomic classification.</title>
        <authorList>
            <person name="Goeker M."/>
        </authorList>
    </citation>
    <scope>NUCLEOTIDE SEQUENCE [LARGE SCALE GENOMIC DNA]</scope>
    <source>
        <strain evidence="6 7">DSM 9035</strain>
    </source>
</reference>
<dbReference type="PROSITE" id="PS51078">
    <property type="entry name" value="ICLR_ED"/>
    <property type="match status" value="1"/>
</dbReference>
<evidence type="ECO:0000259" key="5">
    <source>
        <dbReference type="PROSITE" id="PS51078"/>
    </source>
</evidence>
<feature type="domain" description="IclR-ED" evidence="5">
    <location>
        <begin position="91"/>
        <end position="275"/>
    </location>
</feature>
<dbReference type="OrthoDB" id="9807558at2"/>
<name>A0A4R3LJZ3_9HYPH</name>
<evidence type="ECO:0000259" key="4">
    <source>
        <dbReference type="PROSITE" id="PS51077"/>
    </source>
</evidence>
<accession>A0A4R3LJZ3</accession>
<evidence type="ECO:0000256" key="1">
    <source>
        <dbReference type="ARBA" id="ARBA00023015"/>
    </source>
</evidence>
<evidence type="ECO:0000256" key="2">
    <source>
        <dbReference type="ARBA" id="ARBA00023125"/>
    </source>
</evidence>
<dbReference type="Pfam" id="PF01614">
    <property type="entry name" value="IclR_C"/>
    <property type="match status" value="1"/>
</dbReference>
<gene>
    <name evidence="6" type="ORF">EDC64_12112</name>
</gene>
<dbReference type="Pfam" id="PF09339">
    <property type="entry name" value="HTH_IclR"/>
    <property type="match status" value="1"/>
</dbReference>
<dbReference type="InterPro" id="IPR005471">
    <property type="entry name" value="Tscrpt_reg_IclR_N"/>
</dbReference>
<keyword evidence="1" id="KW-0805">Transcription regulation</keyword>
<proteinExistence type="predicted"/>
<dbReference type="InterPro" id="IPR014757">
    <property type="entry name" value="Tscrpt_reg_IclR_C"/>
</dbReference>
<dbReference type="InterPro" id="IPR029016">
    <property type="entry name" value="GAF-like_dom_sf"/>
</dbReference>
<dbReference type="Gene3D" id="3.30.450.40">
    <property type="match status" value="1"/>
</dbReference>
<dbReference type="Proteomes" id="UP000294664">
    <property type="component" value="Unassembled WGS sequence"/>
</dbReference>
<dbReference type="AlphaFoldDB" id="A0A4R3LJZ3"/>
<dbReference type="GO" id="GO:0003700">
    <property type="term" value="F:DNA-binding transcription factor activity"/>
    <property type="evidence" value="ECO:0007669"/>
    <property type="project" value="TreeGrafter"/>
</dbReference>
<evidence type="ECO:0000313" key="6">
    <source>
        <dbReference type="EMBL" id="TCT00592.1"/>
    </source>
</evidence>
<protein>
    <submittedName>
        <fullName evidence="6">IclR family transcriptional regulator</fullName>
    </submittedName>
</protein>
<feature type="domain" description="HTH iclR-type" evidence="4">
    <location>
        <begin position="28"/>
        <end position="90"/>
    </location>
</feature>
<comment type="caution">
    <text evidence="6">The sequence shown here is derived from an EMBL/GenBank/DDBJ whole genome shotgun (WGS) entry which is preliminary data.</text>
</comment>
<keyword evidence="3" id="KW-0804">Transcription</keyword>
<dbReference type="SUPFAM" id="SSF46785">
    <property type="entry name" value="Winged helix' DNA-binding domain"/>
    <property type="match status" value="1"/>
</dbReference>
<dbReference type="PROSITE" id="PS51077">
    <property type="entry name" value="HTH_ICLR"/>
    <property type="match status" value="1"/>
</dbReference>
<dbReference type="Gene3D" id="1.10.10.10">
    <property type="entry name" value="Winged helix-like DNA-binding domain superfamily/Winged helix DNA-binding domain"/>
    <property type="match status" value="1"/>
</dbReference>
<organism evidence="6 7">
    <name type="scientific">Aquabacter spiritensis</name>
    <dbReference type="NCBI Taxonomy" id="933073"/>
    <lineage>
        <taxon>Bacteria</taxon>
        <taxon>Pseudomonadati</taxon>
        <taxon>Pseudomonadota</taxon>
        <taxon>Alphaproteobacteria</taxon>
        <taxon>Hyphomicrobiales</taxon>
        <taxon>Xanthobacteraceae</taxon>
        <taxon>Aquabacter</taxon>
    </lineage>
</organism>
<sequence>MGGFVNSLATLPEQPDEDSPAIDQRQFVNSLGKGIAVLEAFSSHPGAMSLQEIADLAGLDKSTVQRMAYTLLQLGYLRKGLDGRGFCLGTKVLDRAFDFLRSWPLIERATPVLNELQLGSHERVDLSIFDDLTICYAIRRQSKRQTFYATLVGRRIPTFCSSGGRAIMARLSDGEVDSILRRSDLIALTPKTLTDPDAIREEVQRARREGFSLVHDESLIGEVAVACAVLDHRARPVAAVHIAGSLSEWSPESFAKRFSPLAAEAAGALSGAIAPF</sequence>
<dbReference type="InterPro" id="IPR036388">
    <property type="entry name" value="WH-like_DNA-bd_sf"/>
</dbReference>
<keyword evidence="2" id="KW-0238">DNA-binding</keyword>